<comment type="caution">
    <text evidence="1">The sequence shown here is derived from an EMBL/GenBank/DDBJ whole genome shotgun (WGS) entry which is preliminary data.</text>
</comment>
<protein>
    <submittedName>
        <fullName evidence="1">Uncharacterized protein</fullName>
    </submittedName>
</protein>
<dbReference type="RefSeq" id="WP_377508766.1">
    <property type="nucleotide sequence ID" value="NZ_JBHULU010000020.1"/>
</dbReference>
<evidence type="ECO:0000313" key="1">
    <source>
        <dbReference type="EMBL" id="MFD2514977.1"/>
    </source>
</evidence>
<gene>
    <name evidence="1" type="ORF">ACFSRY_13955</name>
</gene>
<dbReference type="InterPro" id="IPR029058">
    <property type="entry name" value="AB_hydrolase_fold"/>
</dbReference>
<sequence>MRTFKEYLLLHYRQLQTGKTIPFSKGNSVHKFTVGLIGILFLLTQCQPVIDEDPQPSQSLNTAATLQTVTTFNGNITQALCQTEVMQPSGEVILICVPANWNGELILYARGYTPAFEQLHIADEASIYAPLFTSLGYAFATTSYSDNGLAVQTGIQDMIELRNLFIQRYGMPEEIYLTGASEGGLVTTLAIERYPELWSGGLSLCGPCGDFQRQINYYGNFRIVFDFFFPGVLPGTLVDVPQEMILNWEKVYVPKITAAISQDPAKTITLLNVADAPYVISDPNTIIETVVGVLTYNLFIVDAVEKLGGQPFDNQNYVYSGSGDPGLDALINQTVQRYSADKEATKTIKKLYETSGIFKKPLIKSHTTGDPIARIWNLTLYQEKVPVGKMSLFEAVPINRYGHCTFTELEAVQLFSQLLQKVDAQKEHPLAKVVSKGGKVVSSVTVEQHAASK</sequence>
<dbReference type="SUPFAM" id="SSF53474">
    <property type="entry name" value="alpha/beta-Hydrolases"/>
    <property type="match status" value="1"/>
</dbReference>
<evidence type="ECO:0000313" key="2">
    <source>
        <dbReference type="Proteomes" id="UP001597544"/>
    </source>
</evidence>
<keyword evidence="2" id="KW-1185">Reference proteome</keyword>
<proteinExistence type="predicted"/>
<dbReference type="EMBL" id="JBHULU010000020">
    <property type="protein sequence ID" value="MFD2514977.1"/>
    <property type="molecule type" value="Genomic_DNA"/>
</dbReference>
<reference evidence="2" key="1">
    <citation type="journal article" date="2019" name="Int. J. Syst. Evol. Microbiol.">
        <title>The Global Catalogue of Microorganisms (GCM) 10K type strain sequencing project: providing services to taxonomists for standard genome sequencing and annotation.</title>
        <authorList>
            <consortium name="The Broad Institute Genomics Platform"/>
            <consortium name="The Broad Institute Genome Sequencing Center for Infectious Disease"/>
            <person name="Wu L."/>
            <person name="Ma J."/>
        </authorList>
    </citation>
    <scope>NUCLEOTIDE SEQUENCE [LARGE SCALE GENOMIC DNA]</scope>
    <source>
        <strain evidence="2">KCTC 42498</strain>
    </source>
</reference>
<name>A0ABW5IPS6_9BACT</name>
<organism evidence="1 2">
    <name type="scientific">Pontibacter locisalis</name>
    <dbReference type="NCBI Taxonomy" id="1719035"/>
    <lineage>
        <taxon>Bacteria</taxon>
        <taxon>Pseudomonadati</taxon>
        <taxon>Bacteroidota</taxon>
        <taxon>Cytophagia</taxon>
        <taxon>Cytophagales</taxon>
        <taxon>Hymenobacteraceae</taxon>
        <taxon>Pontibacter</taxon>
    </lineage>
</organism>
<dbReference type="Gene3D" id="3.40.50.1820">
    <property type="entry name" value="alpha/beta hydrolase"/>
    <property type="match status" value="1"/>
</dbReference>
<accession>A0ABW5IPS6</accession>
<dbReference type="Proteomes" id="UP001597544">
    <property type="component" value="Unassembled WGS sequence"/>
</dbReference>